<comment type="caution">
    <text evidence="1">The sequence shown here is derived from an EMBL/GenBank/DDBJ whole genome shotgun (WGS) entry which is preliminary data.</text>
</comment>
<dbReference type="Proteomes" id="UP001060085">
    <property type="component" value="Linkage Group LG04"/>
</dbReference>
<sequence length="427" mass="49740">MIIKHNYPFNMCEHELFEKFCNSLNPNFKLVSRNTIRTEVMLVHKEEKMRLYEFLDGLDCRITLTTDIWTSEHANIAYTCLTAHFVDDNWELKKKILAYRHIPYPHDGETLFRFINDLILEWNLDKKLFCMKAWLPLGGDLFHVRCSAHILNLIVQDGLAVLGDVILKIRKTCNKKKVALDVQTRWNSTYLMLESALPVKEAFNCLAQIDRNYNFCPSDDEWKVADVIHGCLKIFYDCTNHFSVMVGPMKQKFEKYWEESCLVLGIAFVLDPRFKMNLVEFYYDAIYGSDAYRYVERVKNVFQDLYIEYGGQVSYVSNNSYPISGGGTSEDDYSAFDEWYKTNKSTTIRMYQKSEIEHYLEEPVFPRNEKFNILNWWKENSPKYPIIGKMAHDILAVPATTVASESAFSVGGRVVDETCASLLPRNG</sequence>
<name>A0ACC0B192_CATRO</name>
<evidence type="ECO:0000313" key="1">
    <source>
        <dbReference type="EMBL" id="KAI5666293.1"/>
    </source>
</evidence>
<dbReference type="EMBL" id="CM044704">
    <property type="protein sequence ID" value="KAI5666293.1"/>
    <property type="molecule type" value="Genomic_DNA"/>
</dbReference>
<proteinExistence type="predicted"/>
<accession>A0ACC0B192</accession>
<evidence type="ECO:0000313" key="2">
    <source>
        <dbReference type="Proteomes" id="UP001060085"/>
    </source>
</evidence>
<gene>
    <name evidence="1" type="ORF">M9H77_16146</name>
</gene>
<protein>
    <submittedName>
        <fullName evidence="1">Uncharacterized protein</fullName>
    </submittedName>
</protein>
<keyword evidence="2" id="KW-1185">Reference proteome</keyword>
<reference evidence="2" key="1">
    <citation type="journal article" date="2023" name="Nat. Plants">
        <title>Single-cell RNA sequencing provides a high-resolution roadmap for understanding the multicellular compartmentation of specialized metabolism.</title>
        <authorList>
            <person name="Sun S."/>
            <person name="Shen X."/>
            <person name="Li Y."/>
            <person name="Li Y."/>
            <person name="Wang S."/>
            <person name="Li R."/>
            <person name="Zhang H."/>
            <person name="Shen G."/>
            <person name="Guo B."/>
            <person name="Wei J."/>
            <person name="Xu J."/>
            <person name="St-Pierre B."/>
            <person name="Chen S."/>
            <person name="Sun C."/>
        </authorList>
    </citation>
    <scope>NUCLEOTIDE SEQUENCE [LARGE SCALE GENOMIC DNA]</scope>
</reference>
<organism evidence="1 2">
    <name type="scientific">Catharanthus roseus</name>
    <name type="common">Madagascar periwinkle</name>
    <name type="synonym">Vinca rosea</name>
    <dbReference type="NCBI Taxonomy" id="4058"/>
    <lineage>
        <taxon>Eukaryota</taxon>
        <taxon>Viridiplantae</taxon>
        <taxon>Streptophyta</taxon>
        <taxon>Embryophyta</taxon>
        <taxon>Tracheophyta</taxon>
        <taxon>Spermatophyta</taxon>
        <taxon>Magnoliopsida</taxon>
        <taxon>eudicotyledons</taxon>
        <taxon>Gunneridae</taxon>
        <taxon>Pentapetalae</taxon>
        <taxon>asterids</taxon>
        <taxon>lamiids</taxon>
        <taxon>Gentianales</taxon>
        <taxon>Apocynaceae</taxon>
        <taxon>Rauvolfioideae</taxon>
        <taxon>Vinceae</taxon>
        <taxon>Catharanthinae</taxon>
        <taxon>Catharanthus</taxon>
    </lineage>
</organism>